<dbReference type="EMBL" id="PYGA01000007">
    <property type="protein sequence ID" value="PSK97777.1"/>
    <property type="molecule type" value="Genomic_DNA"/>
</dbReference>
<organism evidence="5 6">
    <name type="scientific">Murinocardiopsis flavida</name>
    <dbReference type="NCBI Taxonomy" id="645275"/>
    <lineage>
        <taxon>Bacteria</taxon>
        <taxon>Bacillati</taxon>
        <taxon>Actinomycetota</taxon>
        <taxon>Actinomycetes</taxon>
        <taxon>Streptosporangiales</taxon>
        <taxon>Nocardiopsidaceae</taxon>
        <taxon>Murinocardiopsis</taxon>
    </lineage>
</organism>
<sequence length="261" mass="28024">MASPDPDAALRAYAEIAPYYNAFAADPDYGAWMGLLHGIVQRHGPAGKLLLDAGCGTGLSSVRFADLGYAVTGVDAVPEMLDQARADPANEGIDFRHGDLRDLPAFGAFDVAVCTNQPLHYMDGEQGLRAAFAGLARNLAPGGILVFDMLTARTWERQAAGPKVRDRGANITLWRTEIGAAFPATSPVRQNMDLFVRRADGAWTRVSTVHPYHHFPDRAVRAALAESGFEPLGADGFRAGAAHEGLDEEHDVLGLYAARRV</sequence>
<evidence type="ECO:0000256" key="3">
    <source>
        <dbReference type="ARBA" id="ARBA00022691"/>
    </source>
</evidence>
<dbReference type="PANTHER" id="PTHR43464:SF19">
    <property type="entry name" value="UBIQUINONE BIOSYNTHESIS O-METHYLTRANSFERASE, MITOCHONDRIAL"/>
    <property type="match status" value="1"/>
</dbReference>
<gene>
    <name evidence="5" type="ORF">CLV63_107170</name>
</gene>
<keyword evidence="1 5" id="KW-0489">Methyltransferase</keyword>
<dbReference type="InterPro" id="IPR029063">
    <property type="entry name" value="SAM-dependent_MTases_sf"/>
</dbReference>
<dbReference type="GO" id="GO:0032259">
    <property type="term" value="P:methylation"/>
    <property type="evidence" value="ECO:0007669"/>
    <property type="project" value="UniProtKB-KW"/>
</dbReference>
<keyword evidence="3" id="KW-0949">S-adenosyl-L-methionine</keyword>
<dbReference type="GO" id="GO:0008168">
    <property type="term" value="F:methyltransferase activity"/>
    <property type="evidence" value="ECO:0007669"/>
    <property type="project" value="UniProtKB-KW"/>
</dbReference>
<evidence type="ECO:0000313" key="5">
    <source>
        <dbReference type="EMBL" id="PSK97777.1"/>
    </source>
</evidence>
<dbReference type="Pfam" id="PF13649">
    <property type="entry name" value="Methyltransf_25"/>
    <property type="match status" value="1"/>
</dbReference>
<comment type="caution">
    <text evidence="5">The sequence shown here is derived from an EMBL/GenBank/DDBJ whole genome shotgun (WGS) entry which is preliminary data.</text>
</comment>
<evidence type="ECO:0000313" key="6">
    <source>
        <dbReference type="Proteomes" id="UP000240542"/>
    </source>
</evidence>
<keyword evidence="2 5" id="KW-0808">Transferase</keyword>
<keyword evidence="6" id="KW-1185">Reference proteome</keyword>
<dbReference type="SUPFAM" id="SSF53335">
    <property type="entry name" value="S-adenosyl-L-methionine-dependent methyltransferases"/>
    <property type="match status" value="1"/>
</dbReference>
<evidence type="ECO:0000259" key="4">
    <source>
        <dbReference type="Pfam" id="PF13649"/>
    </source>
</evidence>
<dbReference type="CDD" id="cd02440">
    <property type="entry name" value="AdoMet_MTases"/>
    <property type="match status" value="1"/>
</dbReference>
<dbReference type="InterPro" id="IPR041698">
    <property type="entry name" value="Methyltransf_25"/>
</dbReference>
<feature type="domain" description="Methyltransferase" evidence="4">
    <location>
        <begin position="51"/>
        <end position="143"/>
    </location>
</feature>
<dbReference type="PANTHER" id="PTHR43464">
    <property type="entry name" value="METHYLTRANSFERASE"/>
    <property type="match status" value="1"/>
</dbReference>
<dbReference type="Proteomes" id="UP000240542">
    <property type="component" value="Unassembled WGS sequence"/>
</dbReference>
<evidence type="ECO:0000256" key="2">
    <source>
        <dbReference type="ARBA" id="ARBA00022679"/>
    </source>
</evidence>
<protein>
    <submittedName>
        <fullName evidence="5">Methyltransferase family protein</fullName>
    </submittedName>
</protein>
<dbReference type="Gene3D" id="3.40.50.150">
    <property type="entry name" value="Vaccinia Virus protein VP39"/>
    <property type="match status" value="1"/>
</dbReference>
<dbReference type="RefSeq" id="WP_170134209.1">
    <property type="nucleotide sequence ID" value="NZ_PYGA01000007.1"/>
</dbReference>
<dbReference type="Gene3D" id="2.20.130.10">
    <property type="entry name" value="CAC2371-like domains"/>
    <property type="match status" value="1"/>
</dbReference>
<dbReference type="AlphaFoldDB" id="A0A2P8DKM2"/>
<reference evidence="5 6" key="1">
    <citation type="submission" date="2018-03" db="EMBL/GenBank/DDBJ databases">
        <title>Genomic Encyclopedia of Archaeal and Bacterial Type Strains, Phase II (KMG-II): from individual species to whole genera.</title>
        <authorList>
            <person name="Goeker M."/>
        </authorList>
    </citation>
    <scope>NUCLEOTIDE SEQUENCE [LARGE SCALE GENOMIC DNA]</scope>
    <source>
        <strain evidence="5 6">DSM 45312</strain>
    </source>
</reference>
<proteinExistence type="predicted"/>
<evidence type="ECO:0000256" key="1">
    <source>
        <dbReference type="ARBA" id="ARBA00022603"/>
    </source>
</evidence>
<accession>A0A2P8DKM2</accession>
<name>A0A2P8DKM2_9ACTN</name>